<evidence type="ECO:0000256" key="6">
    <source>
        <dbReference type="ARBA" id="ARBA00022692"/>
    </source>
</evidence>
<evidence type="ECO:0000256" key="4">
    <source>
        <dbReference type="ARBA" id="ARBA00022448"/>
    </source>
</evidence>
<comment type="subcellular location">
    <subcellularLocation>
        <location evidence="1">Late endosome membrane</location>
        <topology evidence="1">Multi-pass membrane protein</topology>
    </subcellularLocation>
    <subcellularLocation>
        <location evidence="2">Lysosome membrane</location>
        <topology evidence="2">Multi-pass membrane protein</topology>
    </subcellularLocation>
</comment>
<evidence type="ECO:0000256" key="7">
    <source>
        <dbReference type="ARBA" id="ARBA00022989"/>
    </source>
</evidence>
<evidence type="ECO:0000256" key="5">
    <source>
        <dbReference type="ARBA" id="ARBA00022496"/>
    </source>
</evidence>
<evidence type="ECO:0000256" key="8">
    <source>
        <dbReference type="ARBA" id="ARBA00023136"/>
    </source>
</evidence>
<dbReference type="GO" id="GO:0005384">
    <property type="term" value="F:manganese ion transmembrane transporter activity"/>
    <property type="evidence" value="ECO:0007669"/>
    <property type="project" value="TreeGrafter"/>
</dbReference>
<dbReference type="STRING" id="75743.A0A401QAY2"/>
<dbReference type="GO" id="GO:0005886">
    <property type="term" value="C:plasma membrane"/>
    <property type="evidence" value="ECO:0007669"/>
    <property type="project" value="TreeGrafter"/>
</dbReference>
<evidence type="ECO:0000313" key="11">
    <source>
        <dbReference type="EMBL" id="GCB82545.1"/>
    </source>
</evidence>
<feature type="non-terminal residue" evidence="11">
    <location>
        <position position="1"/>
    </location>
</feature>
<keyword evidence="8 10" id="KW-0472">Membrane</keyword>
<proteinExistence type="inferred from homology"/>
<keyword evidence="7 10" id="KW-1133">Transmembrane helix</keyword>
<evidence type="ECO:0000256" key="10">
    <source>
        <dbReference type="SAM" id="Phobius"/>
    </source>
</evidence>
<dbReference type="GO" id="GO:0015086">
    <property type="term" value="F:cadmium ion transmembrane transporter activity"/>
    <property type="evidence" value="ECO:0007669"/>
    <property type="project" value="TreeGrafter"/>
</dbReference>
<evidence type="ECO:0000256" key="9">
    <source>
        <dbReference type="ARBA" id="ARBA00023228"/>
    </source>
</evidence>
<dbReference type="OrthoDB" id="409173at2759"/>
<feature type="transmembrane region" description="Helical" evidence="10">
    <location>
        <begin position="16"/>
        <end position="40"/>
    </location>
</feature>
<dbReference type="GO" id="GO:0005765">
    <property type="term" value="C:lysosomal membrane"/>
    <property type="evidence" value="ECO:0007669"/>
    <property type="project" value="UniProtKB-SubCell"/>
</dbReference>
<dbReference type="EMBL" id="BFAA01020868">
    <property type="protein sequence ID" value="GCB82545.1"/>
    <property type="molecule type" value="Genomic_DNA"/>
</dbReference>
<dbReference type="GO" id="GO:0031902">
    <property type="term" value="C:late endosome membrane"/>
    <property type="evidence" value="ECO:0007669"/>
    <property type="project" value="UniProtKB-SubCell"/>
</dbReference>
<dbReference type="PANTHER" id="PTHR11706:SF33">
    <property type="entry name" value="NATURAL RESISTANCE-ASSOCIATED MACROPHAGE PROTEIN 2"/>
    <property type="match status" value="1"/>
</dbReference>
<evidence type="ECO:0000256" key="3">
    <source>
        <dbReference type="ARBA" id="ARBA00006670"/>
    </source>
</evidence>
<dbReference type="AlphaFoldDB" id="A0A401QAY2"/>
<keyword evidence="5" id="KW-0410">Iron transport</keyword>
<comment type="caution">
    <text evidence="11">The sequence shown here is derived from an EMBL/GenBank/DDBJ whole genome shotgun (WGS) entry which is preliminary data.</text>
</comment>
<dbReference type="InterPro" id="IPR001046">
    <property type="entry name" value="NRAMP_fam"/>
</dbReference>
<sequence length="125" mass="13846">DVNRANKKEVKEANRYFFIEACLALLLSFLINVFVVSVFAEAFYNKTNEQVHDMCVNSSSPHSSLFAVDNSTLTVDIYKGGVVLGWFLEPQVVSFYPCGVHADNCDHPHLVGGCFPECGHVDGDE</sequence>
<dbReference type="GO" id="GO:0005381">
    <property type="term" value="F:iron ion transmembrane transporter activity"/>
    <property type="evidence" value="ECO:0007669"/>
    <property type="project" value="TreeGrafter"/>
</dbReference>
<dbReference type="Proteomes" id="UP000288216">
    <property type="component" value="Unassembled WGS sequence"/>
</dbReference>
<organism evidence="11 12">
    <name type="scientific">Scyliorhinus torazame</name>
    <name type="common">Cloudy catshark</name>
    <name type="synonym">Catulus torazame</name>
    <dbReference type="NCBI Taxonomy" id="75743"/>
    <lineage>
        <taxon>Eukaryota</taxon>
        <taxon>Metazoa</taxon>
        <taxon>Chordata</taxon>
        <taxon>Craniata</taxon>
        <taxon>Vertebrata</taxon>
        <taxon>Chondrichthyes</taxon>
        <taxon>Elasmobranchii</taxon>
        <taxon>Galeomorphii</taxon>
        <taxon>Galeoidea</taxon>
        <taxon>Carcharhiniformes</taxon>
        <taxon>Scyliorhinidae</taxon>
        <taxon>Scyliorhinus</taxon>
    </lineage>
</organism>
<keyword evidence="9" id="KW-0458">Lysosome</keyword>
<dbReference type="PANTHER" id="PTHR11706">
    <property type="entry name" value="SOLUTE CARRIER PROTEIN FAMILY 11 MEMBER"/>
    <property type="match status" value="1"/>
</dbReference>
<evidence type="ECO:0000256" key="1">
    <source>
        <dbReference type="ARBA" id="ARBA00004107"/>
    </source>
</evidence>
<evidence type="ECO:0008006" key="13">
    <source>
        <dbReference type="Google" id="ProtNLM"/>
    </source>
</evidence>
<keyword evidence="5" id="KW-0406">Ion transport</keyword>
<reference evidence="11 12" key="1">
    <citation type="journal article" date="2018" name="Nat. Ecol. Evol.">
        <title>Shark genomes provide insights into elasmobranch evolution and the origin of vertebrates.</title>
        <authorList>
            <person name="Hara Y"/>
            <person name="Yamaguchi K"/>
            <person name="Onimaru K"/>
            <person name="Kadota M"/>
            <person name="Koyanagi M"/>
            <person name="Keeley SD"/>
            <person name="Tatsumi K"/>
            <person name="Tanaka K"/>
            <person name="Motone F"/>
            <person name="Kageyama Y"/>
            <person name="Nozu R"/>
            <person name="Adachi N"/>
            <person name="Nishimura O"/>
            <person name="Nakagawa R"/>
            <person name="Tanegashima C"/>
            <person name="Kiyatake I"/>
            <person name="Matsumoto R"/>
            <person name="Murakumo K"/>
            <person name="Nishida K"/>
            <person name="Terakita A"/>
            <person name="Kuratani S"/>
            <person name="Sato K"/>
            <person name="Hyodo S Kuraku.S."/>
        </authorList>
    </citation>
    <scope>NUCLEOTIDE SEQUENCE [LARGE SCALE GENOMIC DNA]</scope>
</reference>
<keyword evidence="6 10" id="KW-0812">Transmembrane</keyword>
<gene>
    <name evidence="11" type="ORF">scyTo_0022020</name>
</gene>
<keyword evidence="4" id="KW-0813">Transport</keyword>
<evidence type="ECO:0000313" key="12">
    <source>
        <dbReference type="Proteomes" id="UP000288216"/>
    </source>
</evidence>
<evidence type="ECO:0000256" key="2">
    <source>
        <dbReference type="ARBA" id="ARBA00004155"/>
    </source>
</evidence>
<keyword evidence="12" id="KW-1185">Reference proteome</keyword>
<keyword evidence="5" id="KW-0408">Iron</keyword>
<name>A0A401QAY2_SCYTO</name>
<accession>A0A401QAY2</accession>
<protein>
    <recommendedName>
        <fullName evidence="13">Ion transport domain-containing protein</fullName>
    </recommendedName>
</protein>
<comment type="similarity">
    <text evidence="3">Belongs to the NRAMP family.</text>
</comment>